<evidence type="ECO:0000313" key="1">
    <source>
        <dbReference type="EMBL" id="VEN49416.1"/>
    </source>
</evidence>
<sequence>MSGVCSSALNILYFVMDDVRSLLVQLGLGHLISRFEEHKINN</sequence>
<proteinExistence type="predicted"/>
<name>A0A653CNT0_CALMS</name>
<keyword evidence="2" id="KW-1185">Reference proteome</keyword>
<accession>A0A653CNT0</accession>
<organism evidence="1 2">
    <name type="scientific">Callosobruchus maculatus</name>
    <name type="common">Southern cowpea weevil</name>
    <name type="synonym">Pulse bruchid</name>
    <dbReference type="NCBI Taxonomy" id="64391"/>
    <lineage>
        <taxon>Eukaryota</taxon>
        <taxon>Metazoa</taxon>
        <taxon>Ecdysozoa</taxon>
        <taxon>Arthropoda</taxon>
        <taxon>Hexapoda</taxon>
        <taxon>Insecta</taxon>
        <taxon>Pterygota</taxon>
        <taxon>Neoptera</taxon>
        <taxon>Endopterygota</taxon>
        <taxon>Coleoptera</taxon>
        <taxon>Polyphaga</taxon>
        <taxon>Cucujiformia</taxon>
        <taxon>Chrysomeloidea</taxon>
        <taxon>Chrysomelidae</taxon>
        <taxon>Bruchinae</taxon>
        <taxon>Bruchini</taxon>
        <taxon>Callosobruchus</taxon>
    </lineage>
</organism>
<reference evidence="1 2" key="1">
    <citation type="submission" date="2019-01" db="EMBL/GenBank/DDBJ databases">
        <authorList>
            <person name="Sayadi A."/>
        </authorList>
    </citation>
    <scope>NUCLEOTIDE SEQUENCE [LARGE SCALE GENOMIC DNA]</scope>
</reference>
<gene>
    <name evidence="1" type="ORF">CALMAC_LOCUS10535</name>
</gene>
<dbReference type="Proteomes" id="UP000410492">
    <property type="component" value="Unassembled WGS sequence"/>
</dbReference>
<dbReference type="EMBL" id="CAACVG010008347">
    <property type="protein sequence ID" value="VEN49416.1"/>
    <property type="molecule type" value="Genomic_DNA"/>
</dbReference>
<protein>
    <submittedName>
        <fullName evidence="1">Uncharacterized protein</fullName>
    </submittedName>
</protein>
<dbReference type="AlphaFoldDB" id="A0A653CNT0"/>
<evidence type="ECO:0000313" key="2">
    <source>
        <dbReference type="Proteomes" id="UP000410492"/>
    </source>
</evidence>